<reference evidence="4 5" key="1">
    <citation type="submission" date="2018-09" db="EMBL/GenBank/DDBJ databases">
        <title>The complete genome sequence of Neokomagataea tanensis NBRC 106556(T).</title>
        <authorList>
            <person name="Chua K.-O."/>
            <person name="See-Too W.-S."/>
            <person name="Hong K.-W."/>
            <person name="Yin W.-F."/>
            <person name="Chan K.-G."/>
        </authorList>
    </citation>
    <scope>NUCLEOTIDE SEQUENCE [LARGE SCALE GENOMIC DNA]</scope>
    <source>
        <strain evidence="5">AH13 \ NBRC 106556</strain>
    </source>
</reference>
<sequence>MKTKTNTAPKTEQHAKIFRPGHELPLLYSDPHYLIINKPSGLAVHPGPRTTASVEGCMLPHPRGGPWLVHRLDRDTSGCLLIARRKTALISAQNLFSQRQIRKIYWAVVEGTPDGDTGLIVQPLKKLNTPKGWHMVCHPDGEPAETQWRVLSQGQGKALLELELKTGRTHQARVHCAALGTPIIGDTLYGSKSRTDLHLLARSLTLPLGEKILHAVAPPPETMLKTLAEAGQPYYS</sequence>
<dbReference type="AlphaFoldDB" id="A0A4Y6V7I1"/>
<dbReference type="OrthoDB" id="9807829at2"/>
<dbReference type="InterPro" id="IPR006224">
    <property type="entry name" value="PsdUridine_synth_RluA-like_CS"/>
</dbReference>
<dbReference type="GO" id="GO:0009982">
    <property type="term" value="F:pseudouridine synthase activity"/>
    <property type="evidence" value="ECO:0007669"/>
    <property type="project" value="InterPro"/>
</dbReference>
<dbReference type="GO" id="GO:0140098">
    <property type="term" value="F:catalytic activity, acting on RNA"/>
    <property type="evidence" value="ECO:0007669"/>
    <property type="project" value="UniProtKB-ARBA"/>
</dbReference>
<dbReference type="GO" id="GO:0003723">
    <property type="term" value="F:RNA binding"/>
    <property type="evidence" value="ECO:0007669"/>
    <property type="project" value="InterPro"/>
</dbReference>
<dbReference type="InterPro" id="IPR020103">
    <property type="entry name" value="PsdUridine_synth_cat_dom_sf"/>
</dbReference>
<dbReference type="Pfam" id="PF00849">
    <property type="entry name" value="PseudoU_synth_2"/>
    <property type="match status" value="1"/>
</dbReference>
<evidence type="ECO:0000313" key="4">
    <source>
        <dbReference type="EMBL" id="QDH24486.1"/>
    </source>
</evidence>
<dbReference type="RefSeq" id="WP_141492330.1">
    <property type="nucleotide sequence ID" value="NZ_CP032485.1"/>
</dbReference>
<evidence type="ECO:0000259" key="3">
    <source>
        <dbReference type="Pfam" id="PF00849"/>
    </source>
</evidence>
<protein>
    <submittedName>
        <fullName evidence="4">RluA family pseudouridine synthase</fullName>
    </submittedName>
</protein>
<proteinExistence type="inferred from homology"/>
<dbReference type="GO" id="GO:0000455">
    <property type="term" value="P:enzyme-directed rRNA pseudouridine synthesis"/>
    <property type="evidence" value="ECO:0007669"/>
    <property type="project" value="TreeGrafter"/>
</dbReference>
<evidence type="ECO:0000313" key="5">
    <source>
        <dbReference type="Proteomes" id="UP000317214"/>
    </source>
</evidence>
<dbReference type="Proteomes" id="UP000317214">
    <property type="component" value="Chromosome"/>
</dbReference>
<dbReference type="PROSITE" id="PS01129">
    <property type="entry name" value="PSI_RLU"/>
    <property type="match status" value="1"/>
</dbReference>
<dbReference type="CDD" id="cd02869">
    <property type="entry name" value="PseudoU_synth_RluA_like"/>
    <property type="match status" value="1"/>
</dbReference>
<dbReference type="SUPFAM" id="SSF55120">
    <property type="entry name" value="Pseudouridine synthase"/>
    <property type="match status" value="1"/>
</dbReference>
<accession>A0A4Y6V7I1</accession>
<keyword evidence="2" id="KW-0413">Isomerase</keyword>
<dbReference type="Gene3D" id="3.30.2350.10">
    <property type="entry name" value="Pseudouridine synthase"/>
    <property type="match status" value="1"/>
</dbReference>
<comment type="similarity">
    <text evidence="1">Belongs to the pseudouridine synthase RluA family.</text>
</comment>
<dbReference type="PANTHER" id="PTHR21600:SF44">
    <property type="entry name" value="RIBOSOMAL LARGE SUBUNIT PSEUDOURIDINE SYNTHASE D"/>
    <property type="match status" value="1"/>
</dbReference>
<gene>
    <name evidence="4" type="ORF">D5366_03650</name>
</gene>
<keyword evidence="5" id="KW-1185">Reference proteome</keyword>
<evidence type="ECO:0000256" key="1">
    <source>
        <dbReference type="ARBA" id="ARBA00010876"/>
    </source>
</evidence>
<dbReference type="InterPro" id="IPR050188">
    <property type="entry name" value="RluA_PseudoU_synthase"/>
</dbReference>
<feature type="domain" description="Pseudouridine synthase RsuA/RluA-like" evidence="3">
    <location>
        <begin position="32"/>
        <end position="178"/>
    </location>
</feature>
<dbReference type="PANTHER" id="PTHR21600">
    <property type="entry name" value="MITOCHONDRIAL RNA PSEUDOURIDINE SYNTHASE"/>
    <property type="match status" value="1"/>
</dbReference>
<organism evidence="4 5">
    <name type="scientific">Neokomagataea tanensis</name>
    <dbReference type="NCBI Taxonomy" id="661191"/>
    <lineage>
        <taxon>Bacteria</taxon>
        <taxon>Pseudomonadati</taxon>
        <taxon>Pseudomonadota</taxon>
        <taxon>Alphaproteobacteria</taxon>
        <taxon>Acetobacterales</taxon>
        <taxon>Acetobacteraceae</taxon>
        <taxon>Neokomagataea</taxon>
    </lineage>
</organism>
<dbReference type="KEGG" id="ntn:D5366_03650"/>
<name>A0A4Y6V7I1_9PROT</name>
<dbReference type="EMBL" id="CP032485">
    <property type="protein sequence ID" value="QDH24486.1"/>
    <property type="molecule type" value="Genomic_DNA"/>
</dbReference>
<evidence type="ECO:0000256" key="2">
    <source>
        <dbReference type="ARBA" id="ARBA00023235"/>
    </source>
</evidence>
<dbReference type="InterPro" id="IPR006145">
    <property type="entry name" value="PsdUridine_synth_RsuA/RluA"/>
</dbReference>